<accession>A0A370N6C5</accession>
<gene>
    <name evidence="4" type="ORF">DLM46_20205</name>
</gene>
<dbReference type="SUPFAM" id="SSF53901">
    <property type="entry name" value="Thiolase-like"/>
    <property type="match status" value="1"/>
</dbReference>
<keyword evidence="2" id="KW-0012">Acyltransferase</keyword>
<dbReference type="GO" id="GO:0016746">
    <property type="term" value="F:acyltransferase activity"/>
    <property type="evidence" value="ECO:0007669"/>
    <property type="project" value="UniProtKB-KW"/>
</dbReference>
<comment type="caution">
    <text evidence="4">The sequence shown here is derived from an EMBL/GenBank/DDBJ whole genome shotgun (WGS) entry which is preliminary data.</text>
</comment>
<evidence type="ECO:0000313" key="4">
    <source>
        <dbReference type="EMBL" id="RDK01115.1"/>
    </source>
</evidence>
<evidence type="ECO:0000256" key="2">
    <source>
        <dbReference type="ARBA" id="ARBA00023315"/>
    </source>
</evidence>
<dbReference type="GO" id="GO:0044550">
    <property type="term" value="P:secondary metabolite biosynthetic process"/>
    <property type="evidence" value="ECO:0007669"/>
    <property type="project" value="TreeGrafter"/>
</dbReference>
<dbReference type="OrthoDB" id="9072447at2"/>
<dbReference type="AlphaFoldDB" id="A0A370N6C5"/>
<dbReference type="Pfam" id="PF08541">
    <property type="entry name" value="ACP_syn_III_C"/>
    <property type="match status" value="1"/>
</dbReference>
<sequence>MYVATDHGHGQICIATTARYVPKAHVRPEALAQEPGATPTSMREAVMRSVYADTLRWRRQATPPVAPNHPSRPVHPAMPTHVASEPHLSLSEMASAVASEAIRRYPSKENHVPDQIIVCGTSLEHDLALSCAGRLHSELGSTGVPFAIGQIQGVSFFLALQVAADMMAGDDRMHTTLIVAAERWLPPFSRQTGSLTVLADGAAAILVRREACPGWHLRGLTVCTPSTSVSVPPQDIYIDEAVVVEVIEETCARAGLKPTAFDWIVPPRINTTLACDVTAQARLPAWRMWYQEPGDIGYLCAADAPAQLHVLLQTVVPADGQRILLWSAGFQGQAACALLEYRGS</sequence>
<dbReference type="PANTHER" id="PTHR34069:SF2">
    <property type="entry name" value="BETA-KETOACYL-[ACYL-CARRIER-PROTEIN] SYNTHASE III"/>
    <property type="match status" value="1"/>
</dbReference>
<dbReference type="InterPro" id="IPR016039">
    <property type="entry name" value="Thiolase-like"/>
</dbReference>
<dbReference type="RefSeq" id="WP_115103061.1">
    <property type="nucleotide sequence ID" value="NZ_QHKS01000012.1"/>
</dbReference>
<organism evidence="4 5">
    <name type="scientific">Paraburkholderia lacunae</name>
    <dbReference type="NCBI Taxonomy" id="2211104"/>
    <lineage>
        <taxon>Bacteria</taxon>
        <taxon>Pseudomonadati</taxon>
        <taxon>Pseudomonadota</taxon>
        <taxon>Betaproteobacteria</taxon>
        <taxon>Burkholderiales</taxon>
        <taxon>Burkholderiaceae</taxon>
        <taxon>Paraburkholderia</taxon>
    </lineage>
</organism>
<proteinExistence type="predicted"/>
<name>A0A370N6C5_9BURK</name>
<evidence type="ECO:0000259" key="3">
    <source>
        <dbReference type="Pfam" id="PF08541"/>
    </source>
</evidence>
<feature type="domain" description="Beta-ketoacyl-[acyl-carrier-protein] synthase III C-terminal" evidence="3">
    <location>
        <begin position="251"/>
        <end position="340"/>
    </location>
</feature>
<dbReference type="Gene3D" id="3.40.47.10">
    <property type="match status" value="2"/>
</dbReference>
<evidence type="ECO:0000313" key="5">
    <source>
        <dbReference type="Proteomes" id="UP000254875"/>
    </source>
</evidence>
<dbReference type="EMBL" id="QHKS01000012">
    <property type="protein sequence ID" value="RDK01115.1"/>
    <property type="molecule type" value="Genomic_DNA"/>
</dbReference>
<dbReference type="PANTHER" id="PTHR34069">
    <property type="entry name" value="3-OXOACYL-[ACYL-CARRIER-PROTEIN] SYNTHASE 3"/>
    <property type="match status" value="1"/>
</dbReference>
<keyword evidence="1" id="KW-0808">Transferase</keyword>
<protein>
    <submittedName>
        <fullName evidence="4">3-oxoacyl-ACP synthase</fullName>
    </submittedName>
</protein>
<reference evidence="5" key="1">
    <citation type="submission" date="2018-05" db="EMBL/GenBank/DDBJ databases">
        <authorList>
            <person name="Feng T."/>
        </authorList>
    </citation>
    <scope>NUCLEOTIDE SEQUENCE [LARGE SCALE GENOMIC DNA]</scope>
    <source>
        <strain evidence="5">S27</strain>
    </source>
</reference>
<dbReference type="Proteomes" id="UP000254875">
    <property type="component" value="Unassembled WGS sequence"/>
</dbReference>
<dbReference type="InterPro" id="IPR013747">
    <property type="entry name" value="ACP_syn_III_C"/>
</dbReference>
<evidence type="ECO:0000256" key="1">
    <source>
        <dbReference type="ARBA" id="ARBA00022679"/>
    </source>
</evidence>
<keyword evidence="5" id="KW-1185">Reference proteome</keyword>